<reference evidence="2" key="1">
    <citation type="journal article" date="2022" name="bioRxiv">
        <title>Genomics of Preaxostyla Flagellates Illuminates Evolutionary Transitions and the Path Towards Mitochondrial Loss.</title>
        <authorList>
            <person name="Novak L.V.F."/>
            <person name="Treitli S.C."/>
            <person name="Pyrih J."/>
            <person name="Halakuc P."/>
            <person name="Pipaliya S.V."/>
            <person name="Vacek V."/>
            <person name="Brzon O."/>
            <person name="Soukal P."/>
            <person name="Eme L."/>
            <person name="Dacks J.B."/>
            <person name="Karnkowska A."/>
            <person name="Elias M."/>
            <person name="Hampl V."/>
        </authorList>
    </citation>
    <scope>NUCLEOTIDE SEQUENCE</scope>
    <source>
        <strain evidence="2">RCP-MX</strain>
    </source>
</reference>
<comment type="caution">
    <text evidence="2">The sequence shown here is derived from an EMBL/GenBank/DDBJ whole genome shotgun (WGS) entry which is preliminary data.</text>
</comment>
<dbReference type="EMBL" id="JAPMOS010000072">
    <property type="protein sequence ID" value="KAJ4456382.1"/>
    <property type="molecule type" value="Genomic_DNA"/>
</dbReference>
<protein>
    <recommendedName>
        <fullName evidence="4">F-box domain-containing protein</fullName>
    </recommendedName>
</protein>
<evidence type="ECO:0000313" key="2">
    <source>
        <dbReference type="EMBL" id="KAJ4456382.1"/>
    </source>
</evidence>
<accession>A0ABQ8UDD8</accession>
<gene>
    <name evidence="2" type="ORF">PAPYR_8423</name>
</gene>
<proteinExistence type="predicted"/>
<dbReference type="SUPFAM" id="SSF52047">
    <property type="entry name" value="RNI-like"/>
    <property type="match status" value="1"/>
</dbReference>
<dbReference type="Gene3D" id="3.80.10.10">
    <property type="entry name" value="Ribonuclease Inhibitor"/>
    <property type="match status" value="1"/>
</dbReference>
<sequence>MVPTSSNINHPSDGRACLPVVQGSPEQQALNARANALVPGGQVLHTLPPPSRQMHPPNAQATRQMPQAHTNPPIQTGMIHFPSELSRIIMEASPCPFYTYIQLLGLSHAFRMTVRGTLREITIPESDPALYDSMPAITADALAALVGPCKSLYKLTFPTIKSWRDFCLADSADWVDEAFRDHTQLAVLVLPSLSESDTECILSHLPGLVELTVSPHLAMSTNLLAALARSCPSLQVLRCSVTEIVQDQLFPLLQPDLSALAPLSGILKELDISDADPLWPPSGATKNIDLRALDIEIGDENLEPFVGTLTAVTSLRLFRCPPAALKPIASHLTSLKLARALSEEDLPGPWLCHLEALSLDITRTTDPALAPLARLLAANRATMRRLSLRLSDAEEPSLKASLRAMPRLTQLVVSRSK</sequence>
<evidence type="ECO:0000313" key="3">
    <source>
        <dbReference type="Proteomes" id="UP001141327"/>
    </source>
</evidence>
<feature type="region of interest" description="Disordered" evidence="1">
    <location>
        <begin position="48"/>
        <end position="67"/>
    </location>
</feature>
<organism evidence="2 3">
    <name type="scientific">Paratrimastix pyriformis</name>
    <dbReference type="NCBI Taxonomy" id="342808"/>
    <lineage>
        <taxon>Eukaryota</taxon>
        <taxon>Metamonada</taxon>
        <taxon>Preaxostyla</taxon>
        <taxon>Paratrimastigidae</taxon>
        <taxon>Paratrimastix</taxon>
    </lineage>
</organism>
<evidence type="ECO:0008006" key="4">
    <source>
        <dbReference type="Google" id="ProtNLM"/>
    </source>
</evidence>
<evidence type="ECO:0000256" key="1">
    <source>
        <dbReference type="SAM" id="MobiDB-lite"/>
    </source>
</evidence>
<dbReference type="Proteomes" id="UP001141327">
    <property type="component" value="Unassembled WGS sequence"/>
</dbReference>
<name>A0ABQ8UDD8_9EUKA</name>
<dbReference type="InterPro" id="IPR032675">
    <property type="entry name" value="LRR_dom_sf"/>
</dbReference>
<keyword evidence="3" id="KW-1185">Reference proteome</keyword>